<gene>
    <name evidence="3" type="ORF">QBC32DRAFT_394188</name>
</gene>
<feature type="domain" description="DUF7924" evidence="2">
    <location>
        <begin position="308"/>
        <end position="410"/>
    </location>
</feature>
<evidence type="ECO:0000313" key="4">
    <source>
        <dbReference type="Proteomes" id="UP001303222"/>
    </source>
</evidence>
<evidence type="ECO:0000256" key="1">
    <source>
        <dbReference type="SAM" id="MobiDB-lite"/>
    </source>
</evidence>
<feature type="compositionally biased region" description="Pro residues" evidence="1">
    <location>
        <begin position="155"/>
        <end position="166"/>
    </location>
</feature>
<proteinExistence type="predicted"/>
<protein>
    <recommendedName>
        <fullName evidence="2">DUF7924 domain-containing protein</fullName>
    </recommendedName>
</protein>
<accession>A0AAN6SKV4</accession>
<feature type="domain" description="DUF7924" evidence="2">
    <location>
        <begin position="428"/>
        <end position="478"/>
    </location>
</feature>
<keyword evidence="4" id="KW-1185">Reference proteome</keyword>
<comment type="caution">
    <text evidence="3">The sequence shown here is derived from an EMBL/GenBank/DDBJ whole genome shotgun (WGS) entry which is preliminary data.</text>
</comment>
<sequence>MKRVRAQTGQSSIGKRPQGVRKSTPRKRGRLREQPATKRTGYNRPSRSTTSQASSDQHLPTPVQNIGRKRKQSIENMLEASPDPDPDPNREVSVKRKGRKPLPAVANPPKHTSDERSRKRQRTSLGEQDPPHHSLRSAGNSPPLFRPSAHRLEPPALPASPAPVPAPEEAARRLYQEIFGKEMDSTTRLQRLYEGYDPAARRLFVKRASLSRKRSGSNSSTSTSLPPPSIPSPYTTMTPSDQRPREEKSAPYRGTRYPSVLQAMGSYMCKSSLGITDKSRNFCKTLLDTEQPAPKNSLFDGDIFEKFICVKLLDKNEARVIQDISRLIVPLAEQYALYAKHLEYFDLTESVNKGWNSSFPLTGIVRPQPDYSIGFGREAFHKEQLNKLWPFVGNSLPGDQSFFIATHYIMTLAVRAIVELFHLVKRENEKDTEYYQHPIYQFCFTALEGKEKWTVYRFIKNVYDIWVPDHFKKICSVINQLLVPDSGVSPLSEAPGLSQNLGNLMQSEQPTATSS</sequence>
<dbReference type="AlphaFoldDB" id="A0AAN6SKV4"/>
<dbReference type="Proteomes" id="UP001303222">
    <property type="component" value="Unassembled WGS sequence"/>
</dbReference>
<dbReference type="EMBL" id="MU859061">
    <property type="protein sequence ID" value="KAK3957003.1"/>
    <property type="molecule type" value="Genomic_DNA"/>
</dbReference>
<dbReference type="PANTHER" id="PTHR42470:SF2">
    <property type="match status" value="1"/>
</dbReference>
<reference evidence="3" key="1">
    <citation type="journal article" date="2023" name="Mol. Phylogenet. Evol.">
        <title>Genome-scale phylogeny and comparative genomics of the fungal order Sordariales.</title>
        <authorList>
            <person name="Hensen N."/>
            <person name="Bonometti L."/>
            <person name="Westerberg I."/>
            <person name="Brannstrom I.O."/>
            <person name="Guillou S."/>
            <person name="Cros-Aarteil S."/>
            <person name="Calhoun S."/>
            <person name="Haridas S."/>
            <person name="Kuo A."/>
            <person name="Mondo S."/>
            <person name="Pangilinan J."/>
            <person name="Riley R."/>
            <person name="LaButti K."/>
            <person name="Andreopoulos B."/>
            <person name="Lipzen A."/>
            <person name="Chen C."/>
            <person name="Yan M."/>
            <person name="Daum C."/>
            <person name="Ng V."/>
            <person name="Clum A."/>
            <person name="Steindorff A."/>
            <person name="Ohm R.A."/>
            <person name="Martin F."/>
            <person name="Silar P."/>
            <person name="Natvig D.O."/>
            <person name="Lalanne C."/>
            <person name="Gautier V."/>
            <person name="Ament-Velasquez S.L."/>
            <person name="Kruys A."/>
            <person name="Hutchinson M.I."/>
            <person name="Powell A.J."/>
            <person name="Barry K."/>
            <person name="Miller A.N."/>
            <person name="Grigoriev I.V."/>
            <person name="Debuchy R."/>
            <person name="Gladieux P."/>
            <person name="Hiltunen Thoren M."/>
            <person name="Johannesson H."/>
        </authorList>
    </citation>
    <scope>NUCLEOTIDE SEQUENCE</scope>
    <source>
        <strain evidence="3">CBS 626.80</strain>
    </source>
</reference>
<evidence type="ECO:0000313" key="3">
    <source>
        <dbReference type="EMBL" id="KAK3957003.1"/>
    </source>
</evidence>
<dbReference type="Pfam" id="PF25545">
    <property type="entry name" value="DUF7924"/>
    <property type="match status" value="2"/>
</dbReference>
<organism evidence="3 4">
    <name type="scientific">Pseudoneurospora amorphoporcata</name>
    <dbReference type="NCBI Taxonomy" id="241081"/>
    <lineage>
        <taxon>Eukaryota</taxon>
        <taxon>Fungi</taxon>
        <taxon>Dikarya</taxon>
        <taxon>Ascomycota</taxon>
        <taxon>Pezizomycotina</taxon>
        <taxon>Sordariomycetes</taxon>
        <taxon>Sordariomycetidae</taxon>
        <taxon>Sordariales</taxon>
        <taxon>Sordariaceae</taxon>
        <taxon>Pseudoneurospora</taxon>
    </lineage>
</organism>
<dbReference type="InterPro" id="IPR057684">
    <property type="entry name" value="DUF7924"/>
</dbReference>
<feature type="compositionally biased region" description="Polar residues" evidence="1">
    <location>
        <begin position="43"/>
        <end position="64"/>
    </location>
</feature>
<name>A0AAN6SKV4_9PEZI</name>
<evidence type="ECO:0000259" key="2">
    <source>
        <dbReference type="Pfam" id="PF25545"/>
    </source>
</evidence>
<feature type="region of interest" description="Disordered" evidence="1">
    <location>
        <begin position="207"/>
        <end position="254"/>
    </location>
</feature>
<dbReference type="PANTHER" id="PTHR42470">
    <property type="entry name" value="VAST DOMAIN-CONTAINING PROTEIN"/>
    <property type="match status" value="1"/>
</dbReference>
<reference evidence="3" key="2">
    <citation type="submission" date="2023-06" db="EMBL/GenBank/DDBJ databases">
        <authorList>
            <consortium name="Lawrence Berkeley National Laboratory"/>
            <person name="Mondo S.J."/>
            <person name="Hensen N."/>
            <person name="Bonometti L."/>
            <person name="Westerberg I."/>
            <person name="Brannstrom I.O."/>
            <person name="Guillou S."/>
            <person name="Cros-Aarteil S."/>
            <person name="Calhoun S."/>
            <person name="Haridas S."/>
            <person name="Kuo A."/>
            <person name="Pangilinan J."/>
            <person name="Riley R."/>
            <person name="Labutti K."/>
            <person name="Andreopoulos B."/>
            <person name="Lipzen A."/>
            <person name="Chen C."/>
            <person name="Yanf M."/>
            <person name="Daum C."/>
            <person name="Ng V."/>
            <person name="Clum A."/>
            <person name="Steindorff A."/>
            <person name="Ohm R."/>
            <person name="Martin F."/>
            <person name="Silar P."/>
            <person name="Natvig D."/>
            <person name="Lalanne C."/>
            <person name="Gautier V."/>
            <person name="Ament-Velasquez S.L."/>
            <person name="Kruys A."/>
            <person name="Hutchinson M.I."/>
            <person name="Powell A.J."/>
            <person name="Barry K."/>
            <person name="Miller A.N."/>
            <person name="Grigoriev I.V."/>
            <person name="Debuchy R."/>
            <person name="Gladieux P."/>
            <person name="Thoren M.H."/>
            <person name="Johannesson H."/>
        </authorList>
    </citation>
    <scope>NUCLEOTIDE SEQUENCE</scope>
    <source>
        <strain evidence="3">CBS 626.80</strain>
    </source>
</reference>
<feature type="region of interest" description="Disordered" evidence="1">
    <location>
        <begin position="1"/>
        <end position="169"/>
    </location>
</feature>